<evidence type="ECO:0000313" key="2">
    <source>
        <dbReference type="Proteomes" id="UP000887575"/>
    </source>
</evidence>
<feature type="compositionally biased region" description="Basic and acidic residues" evidence="1">
    <location>
        <begin position="224"/>
        <end position="239"/>
    </location>
</feature>
<dbReference type="Proteomes" id="UP000887575">
    <property type="component" value="Unassembled WGS sequence"/>
</dbReference>
<reference evidence="3" key="1">
    <citation type="submission" date="2024-02" db="UniProtKB">
        <authorList>
            <consortium name="WormBaseParasite"/>
        </authorList>
    </citation>
    <scope>IDENTIFICATION</scope>
</reference>
<evidence type="ECO:0000256" key="1">
    <source>
        <dbReference type="SAM" id="MobiDB-lite"/>
    </source>
</evidence>
<name>A0AAF3EX13_9BILA</name>
<feature type="region of interest" description="Disordered" evidence="1">
    <location>
        <begin position="224"/>
        <end position="247"/>
    </location>
</feature>
<dbReference type="WBParaSite" id="MBELARI_LOCUS18739">
    <property type="protein sequence ID" value="MBELARI_LOCUS18739"/>
    <property type="gene ID" value="MBELARI_LOCUS18739"/>
</dbReference>
<organism evidence="2 3">
    <name type="scientific">Mesorhabditis belari</name>
    <dbReference type="NCBI Taxonomy" id="2138241"/>
    <lineage>
        <taxon>Eukaryota</taxon>
        <taxon>Metazoa</taxon>
        <taxon>Ecdysozoa</taxon>
        <taxon>Nematoda</taxon>
        <taxon>Chromadorea</taxon>
        <taxon>Rhabditida</taxon>
        <taxon>Rhabditina</taxon>
        <taxon>Rhabditomorpha</taxon>
        <taxon>Rhabditoidea</taxon>
        <taxon>Rhabditidae</taxon>
        <taxon>Mesorhabditinae</taxon>
        <taxon>Mesorhabditis</taxon>
    </lineage>
</organism>
<sequence>MIPFVGRMHPSCIEPPTPRSAMVRMTPKANDIVALCQRAADPKPIRAVERHIGQSVDICNAVLLKANQESMRQYEIKKNPDAKAHIRQLESESRWLSQIRAEIIATTELIIEKERQEMRELMSKSFPIDEQALFLRREERNKKKREELKETGLAAGKLMYSIMLQNEQYLMAAKNAVIMGRFKRNLMMALVKEEADAFREGREENPIDAKAIALRSYEEVMAAEKKVKAPETPEKKVETPETPGETQ</sequence>
<dbReference type="AlphaFoldDB" id="A0AAF3EX13"/>
<keyword evidence="2" id="KW-1185">Reference proteome</keyword>
<evidence type="ECO:0000313" key="3">
    <source>
        <dbReference type="WBParaSite" id="MBELARI_LOCUS18739"/>
    </source>
</evidence>
<proteinExistence type="predicted"/>
<accession>A0AAF3EX13</accession>
<protein>
    <submittedName>
        <fullName evidence="3">Uncharacterized protein</fullName>
    </submittedName>
</protein>